<evidence type="ECO:0008006" key="3">
    <source>
        <dbReference type="Google" id="ProtNLM"/>
    </source>
</evidence>
<dbReference type="InterPro" id="IPR025332">
    <property type="entry name" value="DUF4238"/>
</dbReference>
<protein>
    <recommendedName>
        <fullName evidence="3">DUF4238 domain-containing protein</fullName>
    </recommendedName>
</protein>
<keyword evidence="2" id="KW-1185">Reference proteome</keyword>
<name>A0A2T3NQZ9_9GAMM</name>
<dbReference type="Proteomes" id="UP000240481">
    <property type="component" value="Unassembled WGS sequence"/>
</dbReference>
<organism evidence="1 2">
    <name type="scientific">Photobacterium swingsii</name>
    <dbReference type="NCBI Taxonomy" id="680026"/>
    <lineage>
        <taxon>Bacteria</taxon>
        <taxon>Pseudomonadati</taxon>
        <taxon>Pseudomonadota</taxon>
        <taxon>Gammaproteobacteria</taxon>
        <taxon>Vibrionales</taxon>
        <taxon>Vibrionaceae</taxon>
        <taxon>Photobacterium</taxon>
    </lineage>
</organism>
<evidence type="ECO:0000313" key="1">
    <source>
        <dbReference type="EMBL" id="PSW18671.1"/>
    </source>
</evidence>
<accession>A0A2T3NQZ9</accession>
<reference evidence="1 2" key="1">
    <citation type="submission" date="2018-01" db="EMBL/GenBank/DDBJ databases">
        <title>Whole genome sequencing of Histamine producing bacteria.</title>
        <authorList>
            <person name="Butler K."/>
        </authorList>
    </citation>
    <scope>NUCLEOTIDE SEQUENCE [LARGE SCALE GENOMIC DNA]</scope>
    <source>
        <strain evidence="1 2">DSM 24669</strain>
    </source>
</reference>
<gene>
    <name evidence="1" type="ORF">C9I94_24400</name>
</gene>
<comment type="caution">
    <text evidence="1">The sequence shown here is derived from an EMBL/GenBank/DDBJ whole genome shotgun (WGS) entry which is preliminary data.</text>
</comment>
<dbReference type="Pfam" id="PF14022">
    <property type="entry name" value="DUF4238"/>
    <property type="match status" value="1"/>
</dbReference>
<proteinExistence type="predicted"/>
<dbReference type="RefSeq" id="WP_107303181.1">
    <property type="nucleotide sequence ID" value="NZ_AP024852.1"/>
</dbReference>
<evidence type="ECO:0000313" key="2">
    <source>
        <dbReference type="Proteomes" id="UP000240481"/>
    </source>
</evidence>
<sequence length="371" mass="43587">MVDPINHHYLPKFYINKFGFQKKKRKYKVYSFDKLFNKNIIPMDTGNICCEKHRNTLELDGEKSYWVEYSLSELEGIFSKLILAVENFFLVKRFESIRLLRACCYDKIALNEHLFFFMEKKLPKSYFTRVMEYRPFIYIYEPRSTFDVKFMLSSTDVSALKEIPEAIKLISFFISTSFWRLEKNDLNFDLKFKLNEVTQCFEKEVSGFDNEFNSLLESNVKPLVSDISSVIDCGQNKNLKIIYRNLIYPIFSSYLSDVSGDLSFYVVKSPKNNMLSSDYPFIFDNSLGLNMKAPFVFVWSSKYILLASRQKPIIDDVEDFCFKVSVVSHLQSSRYSFCNSKEQMCSVIDAAQNYNDVELMDLKNEILAHLL</sequence>
<dbReference type="OrthoDB" id="669645at2"/>
<dbReference type="EMBL" id="PYLZ01000025">
    <property type="protein sequence ID" value="PSW18671.1"/>
    <property type="molecule type" value="Genomic_DNA"/>
</dbReference>
<dbReference type="STRING" id="680026.AB733_24150"/>
<dbReference type="AlphaFoldDB" id="A0A2T3NQZ9"/>